<evidence type="ECO:0000313" key="10">
    <source>
        <dbReference type="Proteomes" id="UP000503197"/>
    </source>
</evidence>
<dbReference type="InterPro" id="IPR044946">
    <property type="entry name" value="Restrct_endonuc_typeI_TRD_sf"/>
</dbReference>
<keyword evidence="4" id="KW-0808">Transferase</keyword>
<dbReference type="Pfam" id="PF02384">
    <property type="entry name" value="N6_Mtase"/>
    <property type="match status" value="1"/>
</dbReference>
<evidence type="ECO:0000256" key="3">
    <source>
        <dbReference type="ARBA" id="ARBA00022603"/>
    </source>
</evidence>
<dbReference type="PANTHER" id="PTHR42998:SF1">
    <property type="entry name" value="TYPE I RESTRICTION ENZYME HINDI METHYLASE SUBUNIT"/>
    <property type="match status" value="1"/>
</dbReference>
<feature type="domain" description="Type I restriction modification DNA specificity" evidence="7">
    <location>
        <begin position="248"/>
        <end position="371"/>
    </location>
</feature>
<dbReference type="Gene3D" id="3.90.220.20">
    <property type="entry name" value="DNA methylase specificity domains"/>
    <property type="match status" value="1"/>
</dbReference>
<comment type="similarity">
    <text evidence="2">Belongs to the type-I restriction system S methylase family.</text>
</comment>
<evidence type="ECO:0000256" key="4">
    <source>
        <dbReference type="ARBA" id="ARBA00022679"/>
    </source>
</evidence>
<proteinExistence type="inferred from homology"/>
<dbReference type="InterPro" id="IPR029063">
    <property type="entry name" value="SAM-dependent_MTases_sf"/>
</dbReference>
<dbReference type="GO" id="GO:0032259">
    <property type="term" value="P:methylation"/>
    <property type="evidence" value="ECO:0007669"/>
    <property type="project" value="UniProtKB-KW"/>
</dbReference>
<evidence type="ECO:0000256" key="1">
    <source>
        <dbReference type="ARBA" id="ARBA00006594"/>
    </source>
</evidence>
<evidence type="ECO:0000256" key="5">
    <source>
        <dbReference type="ARBA" id="ARBA00022747"/>
    </source>
</evidence>
<evidence type="ECO:0000259" key="8">
    <source>
        <dbReference type="Pfam" id="PF02384"/>
    </source>
</evidence>
<dbReference type="InterPro" id="IPR052916">
    <property type="entry name" value="Type-I_RE_MTase_Subunit"/>
</dbReference>
<dbReference type="SUPFAM" id="SSF53335">
    <property type="entry name" value="S-adenosyl-L-methionine-dependent methyltransferases"/>
    <property type="match status" value="1"/>
</dbReference>
<dbReference type="InterPro" id="IPR000055">
    <property type="entry name" value="Restrct_endonuc_typeI_TRD"/>
</dbReference>
<dbReference type="Proteomes" id="UP000503197">
    <property type="component" value="Chromosome"/>
</dbReference>
<dbReference type="PROSITE" id="PS00092">
    <property type="entry name" value="N6_MTASE"/>
    <property type="match status" value="1"/>
</dbReference>
<dbReference type="GO" id="GO:0008170">
    <property type="term" value="F:N-methyltransferase activity"/>
    <property type="evidence" value="ECO:0007669"/>
    <property type="project" value="InterPro"/>
</dbReference>
<keyword evidence="3" id="KW-0489">Methyltransferase</keyword>
<dbReference type="Gene3D" id="3.40.50.150">
    <property type="entry name" value="Vaccinia Virus protein VP39"/>
    <property type="match status" value="1"/>
</dbReference>
<dbReference type="AlphaFoldDB" id="A0A6F8SSG4"/>
<organism evidence="9 10">
    <name type="scientific">Vreelandella aquamarina</name>
    <dbReference type="NCBI Taxonomy" id="77097"/>
    <lineage>
        <taxon>Bacteria</taxon>
        <taxon>Pseudomonadati</taxon>
        <taxon>Pseudomonadota</taxon>
        <taxon>Gammaproteobacteria</taxon>
        <taxon>Oceanospirillales</taxon>
        <taxon>Halomonadaceae</taxon>
        <taxon>Vreelandella</taxon>
    </lineage>
</organism>
<dbReference type="SUPFAM" id="SSF116734">
    <property type="entry name" value="DNA methylase specificity domain"/>
    <property type="match status" value="1"/>
</dbReference>
<protein>
    <submittedName>
        <fullName evidence="9">Uncharacterized protein</fullName>
    </submittedName>
</protein>
<dbReference type="Pfam" id="PF01420">
    <property type="entry name" value="Methylase_S"/>
    <property type="match status" value="1"/>
</dbReference>
<dbReference type="GO" id="GO:0009307">
    <property type="term" value="P:DNA restriction-modification system"/>
    <property type="evidence" value="ECO:0007669"/>
    <property type="project" value="UniProtKB-KW"/>
</dbReference>
<dbReference type="PANTHER" id="PTHR42998">
    <property type="entry name" value="TYPE I RESTRICTION ENZYME HINDVIIP M PROTEIN-RELATED"/>
    <property type="match status" value="1"/>
</dbReference>
<keyword evidence="6" id="KW-0238">DNA-binding</keyword>
<evidence type="ECO:0000256" key="6">
    <source>
        <dbReference type="ARBA" id="ARBA00023125"/>
    </source>
</evidence>
<feature type="domain" description="DNA methylase adenine-specific" evidence="8">
    <location>
        <begin position="3"/>
        <end position="162"/>
    </location>
</feature>
<reference evidence="9 10" key="1">
    <citation type="submission" date="2020-02" db="EMBL/GenBank/DDBJ databases">
        <title>Complete Genome Sequence of Halomonas meridiana strain BAA-801, Isolated from Deep Sea Thermal Vent.</title>
        <authorList>
            <person name="Takahashi Y."/>
            <person name="Takahashi H."/>
            <person name="Galipon J."/>
            <person name="Arakawa K."/>
        </authorList>
    </citation>
    <scope>NUCLEOTIDE SEQUENCE [LARGE SCALE GENOMIC DNA]</scope>
    <source>
        <strain evidence="9 10">Slthf1</strain>
    </source>
</reference>
<accession>A0A6F8SSG4</accession>
<dbReference type="InterPro" id="IPR003356">
    <property type="entry name" value="DNA_methylase_A-5"/>
</dbReference>
<evidence type="ECO:0000259" key="7">
    <source>
        <dbReference type="Pfam" id="PF01420"/>
    </source>
</evidence>
<gene>
    <name evidence="9" type="ORF">HMSLTHF_09230</name>
</gene>
<dbReference type="InterPro" id="IPR002052">
    <property type="entry name" value="DNA_methylase_N6_adenine_CS"/>
</dbReference>
<name>A0A6F8SSG4_9GAMM</name>
<evidence type="ECO:0000256" key="2">
    <source>
        <dbReference type="ARBA" id="ARBA00010923"/>
    </source>
</evidence>
<sequence>MREKNFDIVLTNPPFGKDIKVVGDLVREYELADFYDKTGTTKSKRSAVRPSVLFIERCVRLLKPGSESIAGIVLPVGDLSNDEDRHIKEWIFENCFIEAVIQLPSETFQPYTGTQTCLIFLRNKAEGDQGDVFMAQVEKVGKNQRGKAIFKRDKHGTQILDSQGQNILDDDLPEVLEEYRRFKNGKSLNTKMCFSVRPNDVLKSLLPNYHNPKNQNKKINNRSISYKRLSSLCSEIYTPPRTRRVYVEEKYGIPFLSGTHITQYIPQKVKYISKTETKNLERYIVREGDIVLTRVGTMGIVKLIGEDLDGWAVSDNINIIRIEKSIVDPEYVYSVLISKFGQNTVQQVKKGSVQDYNTPKAIGNLEIPVLPEPQYSEIVNDVKKSEARRVDSVYEILKASDNLNSYLS</sequence>
<comment type="similarity">
    <text evidence="1">Belongs to the N(4)/N(6)-methyltransferase family.</text>
</comment>
<dbReference type="GO" id="GO:0003677">
    <property type="term" value="F:DNA binding"/>
    <property type="evidence" value="ECO:0007669"/>
    <property type="project" value="UniProtKB-KW"/>
</dbReference>
<evidence type="ECO:0000313" key="9">
    <source>
        <dbReference type="EMBL" id="BCA91148.1"/>
    </source>
</evidence>
<dbReference type="EMBL" id="AP022821">
    <property type="protein sequence ID" value="BCA91148.1"/>
    <property type="molecule type" value="Genomic_DNA"/>
</dbReference>
<keyword evidence="5" id="KW-0680">Restriction system</keyword>